<dbReference type="RefSeq" id="WP_007980512.1">
    <property type="nucleotide sequence ID" value="NZ_AEMG01000013.1"/>
</dbReference>
<evidence type="ECO:0000313" key="4">
    <source>
        <dbReference type="Proteomes" id="UP000003751"/>
    </source>
</evidence>
<evidence type="ECO:0000313" key="5">
    <source>
        <dbReference type="Proteomes" id="UP000184203"/>
    </source>
</evidence>
<organism evidence="2 4">
    <name type="scientific">Haladaptatus paucihalophilus DX253</name>
    <dbReference type="NCBI Taxonomy" id="797209"/>
    <lineage>
        <taxon>Archaea</taxon>
        <taxon>Methanobacteriati</taxon>
        <taxon>Methanobacteriota</taxon>
        <taxon>Stenosarchaea group</taxon>
        <taxon>Halobacteria</taxon>
        <taxon>Halobacteriales</taxon>
        <taxon>Haladaptataceae</taxon>
        <taxon>Haladaptatus</taxon>
    </lineage>
</organism>
<dbReference type="GO" id="GO:0006355">
    <property type="term" value="P:regulation of DNA-templated transcription"/>
    <property type="evidence" value="ECO:0007669"/>
    <property type="project" value="InterPro"/>
</dbReference>
<dbReference type="CDD" id="cd22235">
    <property type="entry name" value="RHH_CopG_archaea"/>
    <property type="match status" value="1"/>
</dbReference>
<reference evidence="3" key="2">
    <citation type="submission" date="2016-11" db="EMBL/GenBank/DDBJ databases">
        <authorList>
            <person name="Jaros S."/>
            <person name="Januszkiewicz K."/>
            <person name="Wedrychowicz H."/>
        </authorList>
    </citation>
    <scope>NUCLEOTIDE SEQUENCE [LARGE SCALE GENOMIC DNA]</scope>
    <source>
        <strain evidence="3">DX253</strain>
    </source>
</reference>
<gene>
    <name evidence="3" type="ORF">SAMN05444342_3455</name>
    <name evidence="2" type="ORF">ZOD2009_13131</name>
</gene>
<dbReference type="Gene3D" id="1.10.1220.10">
    <property type="entry name" value="Met repressor-like"/>
    <property type="match status" value="1"/>
</dbReference>
<dbReference type="EMBL" id="AEMG01000013">
    <property type="protein sequence ID" value="EFW91508.1"/>
    <property type="molecule type" value="Genomic_DNA"/>
</dbReference>
<dbReference type="eggNOG" id="arCOG04451">
    <property type="taxonomic scope" value="Archaea"/>
</dbReference>
<sequence>MTNRITVSLDDEAQVALDELVGQAEKPQSELVREALVFYAANYDAATAEAGPNLEAYHQMLSSGEHVLLDVDFLHCFLDYVEDETGTPDPDFLELADQVSRYHAREYEHRFETLGELLDWLSFCGFLTVRETHGDTYHVVFPTESVKWFMTRFVERSAAKLSFELELEEGVSKVLMTEVRSEG</sequence>
<protein>
    <submittedName>
        <fullName evidence="2">CopG family ribbon-helix-helix transcription regulator</fullName>
    </submittedName>
    <submittedName>
        <fullName evidence="3">Transcriptional regulator, contains Arc/MetJ-type RHH (Ribbon-helix-helix) DNA-binding domain</fullName>
    </submittedName>
</protein>
<keyword evidence="3" id="KW-0238">DNA-binding</keyword>
<reference evidence="2 4" key="1">
    <citation type="journal article" date="2014" name="ISME J.">
        <title>Trehalose/2-sulfotrehalose biosynthesis and glycine-betaine uptake are widely spread mechanisms for osmoadaptation in the Halobacteriales.</title>
        <authorList>
            <person name="Youssef N.H."/>
            <person name="Savage-Ashlock K.N."/>
            <person name="McCully A.L."/>
            <person name="Luedtke B."/>
            <person name="Shaw E.I."/>
            <person name="Hoff W.D."/>
            <person name="Elshahed M.S."/>
        </authorList>
    </citation>
    <scope>NUCLEOTIDE SEQUENCE [LARGE SCALE GENOMIC DNA]</scope>
    <source>
        <strain evidence="2 4">DX253</strain>
    </source>
</reference>
<reference evidence="5" key="3">
    <citation type="submission" date="2016-11" db="EMBL/GenBank/DDBJ databases">
        <authorList>
            <person name="Varghese N."/>
            <person name="Submissions S."/>
        </authorList>
    </citation>
    <scope>NUCLEOTIDE SEQUENCE [LARGE SCALE GENOMIC DNA]</scope>
    <source>
        <strain evidence="5">DX253</strain>
    </source>
</reference>
<proteinExistence type="predicted"/>
<evidence type="ECO:0000313" key="3">
    <source>
        <dbReference type="EMBL" id="SHL26223.1"/>
    </source>
</evidence>
<dbReference type="Proteomes" id="UP000184203">
    <property type="component" value="Unassembled WGS sequence"/>
</dbReference>
<dbReference type="Pfam" id="PF01402">
    <property type="entry name" value="RHH_1"/>
    <property type="match status" value="1"/>
</dbReference>
<dbReference type="PATRIC" id="fig|797209.4.peg.2583"/>
<accession>E7QUZ0</accession>
<dbReference type="EMBL" id="FRAN01000005">
    <property type="protein sequence ID" value="SHL26223.1"/>
    <property type="molecule type" value="Genomic_DNA"/>
</dbReference>
<dbReference type="STRING" id="797209.GCA_000376445_03863"/>
<dbReference type="OrthoDB" id="167615at2157"/>
<dbReference type="GO" id="GO:0003677">
    <property type="term" value="F:DNA binding"/>
    <property type="evidence" value="ECO:0007669"/>
    <property type="project" value="UniProtKB-KW"/>
</dbReference>
<name>E7QUZ0_HALPU</name>
<evidence type="ECO:0000313" key="2">
    <source>
        <dbReference type="EMBL" id="EFW91508.1"/>
    </source>
</evidence>
<dbReference type="InterPro" id="IPR002145">
    <property type="entry name" value="CopG"/>
</dbReference>
<feature type="domain" description="Ribbon-helix-helix protein CopG" evidence="1">
    <location>
        <begin position="4"/>
        <end position="42"/>
    </location>
</feature>
<evidence type="ECO:0000259" key="1">
    <source>
        <dbReference type="Pfam" id="PF01402"/>
    </source>
</evidence>
<keyword evidence="5" id="KW-1185">Reference proteome</keyword>
<dbReference type="InterPro" id="IPR013321">
    <property type="entry name" value="Arc_rbn_hlx_hlx"/>
</dbReference>
<dbReference type="AlphaFoldDB" id="E7QUZ0"/>
<dbReference type="Proteomes" id="UP000003751">
    <property type="component" value="Unassembled WGS sequence"/>
</dbReference>